<dbReference type="EMBL" id="VSRR010000398">
    <property type="protein sequence ID" value="MPC15043.1"/>
    <property type="molecule type" value="Genomic_DNA"/>
</dbReference>
<dbReference type="Proteomes" id="UP000324222">
    <property type="component" value="Unassembled WGS sequence"/>
</dbReference>
<gene>
    <name evidence="1" type="ORF">E2C01_007827</name>
</gene>
<keyword evidence="2" id="KW-1185">Reference proteome</keyword>
<organism evidence="1 2">
    <name type="scientific">Portunus trituberculatus</name>
    <name type="common">Swimming crab</name>
    <name type="synonym">Neptunus trituberculatus</name>
    <dbReference type="NCBI Taxonomy" id="210409"/>
    <lineage>
        <taxon>Eukaryota</taxon>
        <taxon>Metazoa</taxon>
        <taxon>Ecdysozoa</taxon>
        <taxon>Arthropoda</taxon>
        <taxon>Crustacea</taxon>
        <taxon>Multicrustacea</taxon>
        <taxon>Malacostraca</taxon>
        <taxon>Eumalacostraca</taxon>
        <taxon>Eucarida</taxon>
        <taxon>Decapoda</taxon>
        <taxon>Pleocyemata</taxon>
        <taxon>Brachyura</taxon>
        <taxon>Eubrachyura</taxon>
        <taxon>Portunoidea</taxon>
        <taxon>Portunidae</taxon>
        <taxon>Portuninae</taxon>
        <taxon>Portunus</taxon>
    </lineage>
</organism>
<comment type="caution">
    <text evidence="1">The sequence shown here is derived from an EMBL/GenBank/DDBJ whole genome shotgun (WGS) entry which is preliminary data.</text>
</comment>
<evidence type="ECO:0000313" key="2">
    <source>
        <dbReference type="Proteomes" id="UP000324222"/>
    </source>
</evidence>
<reference evidence="1 2" key="1">
    <citation type="submission" date="2019-05" db="EMBL/GenBank/DDBJ databases">
        <title>Another draft genome of Portunus trituberculatus and its Hox gene families provides insights of decapod evolution.</title>
        <authorList>
            <person name="Jeong J.-H."/>
            <person name="Song I."/>
            <person name="Kim S."/>
            <person name="Choi T."/>
            <person name="Kim D."/>
            <person name="Ryu S."/>
            <person name="Kim W."/>
        </authorList>
    </citation>
    <scope>NUCLEOTIDE SEQUENCE [LARGE SCALE GENOMIC DNA]</scope>
    <source>
        <tissue evidence="1">Muscle</tissue>
    </source>
</reference>
<accession>A0A5B7D4V4</accession>
<dbReference type="AlphaFoldDB" id="A0A5B7D4V4"/>
<evidence type="ECO:0000313" key="1">
    <source>
        <dbReference type="EMBL" id="MPC15043.1"/>
    </source>
</evidence>
<name>A0A5B7D4V4_PORTR</name>
<sequence>MVCWVCSVKGNVSFIECWEYVQCKGKCVLYRVLGGWSVLIVAPRCYTLTDVELRRVSCEGRLMGTQGKVRQHSLTFTITPDLETRRKHELAEIFVARCYNVMLETLGRGVFVNEVFQGAAMDSHIVLGAATKVSDNRQHPTPKLWVTVPEEPCVGCELRVTVIYIVSQPQLLKSEAAIVIYMLLLLESLIDVGEDNSLNDTHSRHRPIDVTPRSLYPILLLCIVPAGEVRPEGKSEHGQAVQEEFNEDTGNVLKGIVLSNMIAELNCAIKLGSHWFQFLEPALHEYA</sequence>
<protein>
    <submittedName>
        <fullName evidence="1">Uncharacterized protein</fullName>
    </submittedName>
</protein>
<proteinExistence type="predicted"/>